<proteinExistence type="predicted"/>
<accession>A0A6P5QYS4</accession>
<dbReference type="RefSeq" id="XP_021036853.1">
    <property type="nucleotide sequence ID" value="XM_021181194.1"/>
</dbReference>
<keyword evidence="1" id="KW-1185">Reference proteome</keyword>
<gene>
    <name evidence="2" type="primary">LOC110308870</name>
</gene>
<organism evidence="1 2">
    <name type="scientific">Mus caroli</name>
    <name type="common">Ryukyu mouse</name>
    <name type="synonym">Ricefield mouse</name>
    <dbReference type="NCBI Taxonomy" id="10089"/>
    <lineage>
        <taxon>Eukaryota</taxon>
        <taxon>Metazoa</taxon>
        <taxon>Chordata</taxon>
        <taxon>Craniata</taxon>
        <taxon>Vertebrata</taxon>
        <taxon>Euteleostomi</taxon>
        <taxon>Mammalia</taxon>
        <taxon>Eutheria</taxon>
        <taxon>Euarchontoglires</taxon>
        <taxon>Glires</taxon>
        <taxon>Rodentia</taxon>
        <taxon>Myomorpha</taxon>
        <taxon>Muroidea</taxon>
        <taxon>Muridae</taxon>
        <taxon>Murinae</taxon>
        <taxon>Mus</taxon>
        <taxon>Mus</taxon>
    </lineage>
</organism>
<protein>
    <submittedName>
        <fullName evidence="2">Uncharacterized protein LOC110308870</fullName>
    </submittedName>
</protein>
<dbReference type="KEGG" id="mcal:110308870"/>
<name>A0A6P5QYS4_MUSCR</name>
<reference evidence="2" key="1">
    <citation type="submission" date="2025-08" db="UniProtKB">
        <authorList>
            <consortium name="RefSeq"/>
        </authorList>
    </citation>
    <scope>IDENTIFICATION</scope>
</reference>
<dbReference type="AlphaFoldDB" id="A0A6P5QYS4"/>
<sequence>MPSPHGPSLSPGHSAATRNLLFRTSICRQVGPWDLLTCRRKVAALCELSGLLHNKPEQHRDKMLWNIWESLLSYYIQGTWHFLLIQRKRRKLVPVLHHVCETGAKMDFFGPHISCLLPPMMKLPAPCQWAEIDTSPGGSTDCLWVPATLPASSSSCGRKPWAFLGIFSYSLNTGELKHLALVVWIVNLSLEGFPESRRLRSLNSNSIPPPPFRCCAVLSNSRIEVYSTRKPAECAWRSQPA</sequence>
<dbReference type="GeneID" id="110308870"/>
<dbReference type="Proteomes" id="UP000515126">
    <property type="component" value="Chromosome 14"/>
</dbReference>
<evidence type="ECO:0000313" key="2">
    <source>
        <dbReference type="RefSeq" id="XP_021036853.1"/>
    </source>
</evidence>
<evidence type="ECO:0000313" key="1">
    <source>
        <dbReference type="Proteomes" id="UP000515126"/>
    </source>
</evidence>